<evidence type="ECO:0000259" key="9">
    <source>
        <dbReference type="Pfam" id="PF13490"/>
    </source>
</evidence>
<feature type="transmembrane region" description="Helical" evidence="8">
    <location>
        <begin position="89"/>
        <end position="109"/>
    </location>
</feature>
<dbReference type="InterPro" id="IPR041916">
    <property type="entry name" value="Anti_sigma_zinc_sf"/>
</dbReference>
<comment type="subcellular location">
    <subcellularLocation>
        <location evidence="1">Membrane</location>
        <topology evidence="1">Single-pass membrane protein</topology>
    </subcellularLocation>
</comment>
<evidence type="ECO:0000256" key="6">
    <source>
        <dbReference type="ARBA" id="ARBA00024438"/>
    </source>
</evidence>
<feature type="region of interest" description="Disordered" evidence="7">
    <location>
        <begin position="121"/>
        <end position="185"/>
    </location>
</feature>
<dbReference type="PANTHER" id="PTHR37461">
    <property type="entry name" value="ANTI-SIGMA-K FACTOR RSKA"/>
    <property type="match status" value="1"/>
</dbReference>
<gene>
    <name evidence="10" type="ORF">SAMN05444406_11058</name>
</gene>
<dbReference type="GO" id="GO:0016020">
    <property type="term" value="C:membrane"/>
    <property type="evidence" value="ECO:0007669"/>
    <property type="project" value="UniProtKB-SubCell"/>
</dbReference>
<reference evidence="10 11" key="1">
    <citation type="submission" date="2016-10" db="EMBL/GenBank/DDBJ databases">
        <authorList>
            <person name="de Groot N.N."/>
        </authorList>
    </citation>
    <scope>NUCLEOTIDE SEQUENCE [LARGE SCALE GENOMIC DNA]</scope>
    <source>
        <strain evidence="10 11">DSM 20678</strain>
    </source>
</reference>
<dbReference type="InterPro" id="IPR027383">
    <property type="entry name" value="Znf_put"/>
</dbReference>
<dbReference type="GO" id="GO:0008270">
    <property type="term" value="F:zinc ion binding"/>
    <property type="evidence" value="ECO:0007669"/>
    <property type="project" value="UniProtKB-KW"/>
</dbReference>
<feature type="domain" description="Putative zinc-finger" evidence="9">
    <location>
        <begin position="3"/>
        <end position="37"/>
    </location>
</feature>
<keyword evidence="11" id="KW-1185">Reference proteome</keyword>
<keyword evidence="3 8" id="KW-1133">Transmembrane helix</keyword>
<keyword evidence="10" id="KW-0479">Metal-binding</keyword>
<accession>A0A1I5VAF3</accession>
<comment type="similarity">
    <text evidence="5">Belongs to the zinc-associated anti-sigma factor (ZAS) superfamily. Anti-sigma-W factor family.</text>
</comment>
<dbReference type="InterPro" id="IPR051474">
    <property type="entry name" value="Anti-sigma-K/W_factor"/>
</dbReference>
<evidence type="ECO:0000256" key="1">
    <source>
        <dbReference type="ARBA" id="ARBA00004167"/>
    </source>
</evidence>
<feature type="compositionally biased region" description="Polar residues" evidence="7">
    <location>
        <begin position="135"/>
        <end position="144"/>
    </location>
</feature>
<dbReference type="EMBL" id="FOXR01000010">
    <property type="protein sequence ID" value="SFQ04420.1"/>
    <property type="molecule type" value="Genomic_DNA"/>
</dbReference>
<dbReference type="GO" id="GO:0006417">
    <property type="term" value="P:regulation of translation"/>
    <property type="evidence" value="ECO:0007669"/>
    <property type="project" value="TreeGrafter"/>
</dbReference>
<dbReference type="AlphaFoldDB" id="A0A1I5VAF3"/>
<organism evidence="10 11">
    <name type="scientific">Caldicoprobacter faecalis</name>
    <dbReference type="NCBI Taxonomy" id="937334"/>
    <lineage>
        <taxon>Bacteria</taxon>
        <taxon>Bacillati</taxon>
        <taxon>Bacillota</taxon>
        <taxon>Clostridia</taxon>
        <taxon>Caldicoprobacterales</taxon>
        <taxon>Caldicoprobacteraceae</taxon>
        <taxon>Caldicoprobacter</taxon>
    </lineage>
</organism>
<protein>
    <recommendedName>
        <fullName evidence="6">Anti-sigma-W factor RsiW</fullName>
    </recommendedName>
</protein>
<dbReference type="Gene3D" id="1.10.10.1320">
    <property type="entry name" value="Anti-sigma factor, zinc-finger domain"/>
    <property type="match status" value="1"/>
</dbReference>
<dbReference type="STRING" id="937334.SAMN05444406_11058"/>
<evidence type="ECO:0000256" key="8">
    <source>
        <dbReference type="SAM" id="Phobius"/>
    </source>
</evidence>
<evidence type="ECO:0000256" key="4">
    <source>
        <dbReference type="ARBA" id="ARBA00023136"/>
    </source>
</evidence>
<evidence type="ECO:0000256" key="3">
    <source>
        <dbReference type="ARBA" id="ARBA00022989"/>
    </source>
</evidence>
<dbReference type="GO" id="GO:0016989">
    <property type="term" value="F:sigma factor antagonist activity"/>
    <property type="evidence" value="ECO:0007669"/>
    <property type="project" value="TreeGrafter"/>
</dbReference>
<evidence type="ECO:0000256" key="2">
    <source>
        <dbReference type="ARBA" id="ARBA00022692"/>
    </source>
</evidence>
<dbReference type="Proteomes" id="UP000198577">
    <property type="component" value="Unassembled WGS sequence"/>
</dbReference>
<keyword evidence="10" id="KW-0862">Zinc</keyword>
<keyword evidence="10" id="KW-0863">Zinc-finger</keyword>
<dbReference type="Pfam" id="PF13490">
    <property type="entry name" value="zf-HC2"/>
    <property type="match status" value="1"/>
</dbReference>
<name>A0A1I5VAF3_9FIRM</name>
<proteinExistence type="inferred from homology"/>
<dbReference type="RefSeq" id="WP_177206101.1">
    <property type="nucleotide sequence ID" value="NZ_FOXR01000010.1"/>
</dbReference>
<feature type="compositionally biased region" description="Basic and acidic residues" evidence="7">
    <location>
        <begin position="163"/>
        <end position="181"/>
    </location>
</feature>
<evidence type="ECO:0000256" key="7">
    <source>
        <dbReference type="SAM" id="MobiDB-lite"/>
    </source>
</evidence>
<evidence type="ECO:0000313" key="11">
    <source>
        <dbReference type="Proteomes" id="UP000198577"/>
    </source>
</evidence>
<dbReference type="PANTHER" id="PTHR37461:SF1">
    <property type="entry name" value="ANTI-SIGMA-K FACTOR RSKA"/>
    <property type="match status" value="1"/>
</dbReference>
<keyword evidence="4 8" id="KW-0472">Membrane</keyword>
<evidence type="ECO:0000313" key="10">
    <source>
        <dbReference type="EMBL" id="SFQ04420.1"/>
    </source>
</evidence>
<evidence type="ECO:0000256" key="5">
    <source>
        <dbReference type="ARBA" id="ARBA00024353"/>
    </source>
</evidence>
<sequence length="271" mass="30240">MDCRVAQELISSYIDDMLDREEARQLEAHIGSCSECRQRFEQMKDVVQMVGTLEEEELPDGFSDRLRSRLEAEQVSKMVYKKHSGFSKWVKWVGIAAAVAVIVLVIRVLSVDGLLYISPQGKGQTDSAALEDVSKSSLKGSQAEESAGASDRPAAQSEVQQEQIRDNGDVRVSDTESKTSEQAEDADGYIKVDKVELRVQDVCITPQTLMIRAIQHGIEVVEQTENSITLKVKSIEQRKALYRELELLGEVEEVGTNFESDMVSIVIVQQE</sequence>
<keyword evidence="2 8" id="KW-0812">Transmembrane</keyword>